<accession>A0A645IFN3</accession>
<reference evidence="1" key="1">
    <citation type="submission" date="2019-08" db="EMBL/GenBank/DDBJ databases">
        <authorList>
            <person name="Kucharzyk K."/>
            <person name="Murdoch R.W."/>
            <person name="Higgins S."/>
            <person name="Loffler F."/>
        </authorList>
    </citation>
    <scope>NUCLEOTIDE SEQUENCE</scope>
</reference>
<evidence type="ECO:0000313" key="1">
    <source>
        <dbReference type="EMBL" id="MPN49920.1"/>
    </source>
</evidence>
<dbReference type="EMBL" id="VSSQ01113616">
    <property type="protein sequence ID" value="MPN49920.1"/>
    <property type="molecule type" value="Genomic_DNA"/>
</dbReference>
<proteinExistence type="predicted"/>
<sequence>MVERRGMHGRLLFRIERLHQVDLDLERAGAHGADVLIDVFAFRDEGAGDFQAEFFDPQRAQLFLGRTTDGDLLDAENLERTCHDWIPVWC</sequence>
<dbReference type="AlphaFoldDB" id="A0A645IFN3"/>
<gene>
    <name evidence="1" type="ORF">SDC9_197544</name>
</gene>
<organism evidence="1">
    <name type="scientific">bioreactor metagenome</name>
    <dbReference type="NCBI Taxonomy" id="1076179"/>
    <lineage>
        <taxon>unclassified sequences</taxon>
        <taxon>metagenomes</taxon>
        <taxon>ecological metagenomes</taxon>
    </lineage>
</organism>
<comment type="caution">
    <text evidence="1">The sequence shown here is derived from an EMBL/GenBank/DDBJ whole genome shotgun (WGS) entry which is preliminary data.</text>
</comment>
<name>A0A645IFN3_9ZZZZ</name>
<protein>
    <submittedName>
        <fullName evidence="1">Uncharacterized protein</fullName>
    </submittedName>
</protein>